<dbReference type="EMBL" id="JABSTR010000008">
    <property type="protein sequence ID" value="KAH9376375.1"/>
    <property type="molecule type" value="Genomic_DNA"/>
</dbReference>
<accession>A0A9J6GP71</accession>
<name>A0A9J6GP71_HAELO</name>
<sequence length="73" mass="8377">MPELEELVPAWFRSAENMIKTCEITYEAAGSIILLFLNEKSRMLIANKSVGRQLFYAEVRDAILEELTLTPEE</sequence>
<dbReference type="AlphaFoldDB" id="A0A9J6GP71"/>
<dbReference type="Proteomes" id="UP000821853">
    <property type="component" value="Unassembled WGS sequence"/>
</dbReference>
<proteinExistence type="predicted"/>
<comment type="caution">
    <text evidence="1">The sequence shown here is derived from an EMBL/GenBank/DDBJ whole genome shotgun (WGS) entry which is preliminary data.</text>
</comment>
<dbReference type="OrthoDB" id="6512527at2759"/>
<dbReference type="VEuPathDB" id="VectorBase:HLOH_043916"/>
<protein>
    <submittedName>
        <fullName evidence="1">Uncharacterized protein</fullName>
    </submittedName>
</protein>
<evidence type="ECO:0000313" key="2">
    <source>
        <dbReference type="Proteomes" id="UP000821853"/>
    </source>
</evidence>
<evidence type="ECO:0000313" key="1">
    <source>
        <dbReference type="EMBL" id="KAH9376375.1"/>
    </source>
</evidence>
<reference evidence="1 2" key="1">
    <citation type="journal article" date="2020" name="Cell">
        <title>Large-Scale Comparative Analyses of Tick Genomes Elucidate Their Genetic Diversity and Vector Capacities.</title>
        <authorList>
            <consortium name="Tick Genome and Microbiome Consortium (TIGMIC)"/>
            <person name="Jia N."/>
            <person name="Wang J."/>
            <person name="Shi W."/>
            <person name="Du L."/>
            <person name="Sun Y."/>
            <person name="Zhan W."/>
            <person name="Jiang J.F."/>
            <person name="Wang Q."/>
            <person name="Zhang B."/>
            <person name="Ji P."/>
            <person name="Bell-Sakyi L."/>
            <person name="Cui X.M."/>
            <person name="Yuan T.T."/>
            <person name="Jiang B.G."/>
            <person name="Yang W.F."/>
            <person name="Lam T.T."/>
            <person name="Chang Q.C."/>
            <person name="Ding S.J."/>
            <person name="Wang X.J."/>
            <person name="Zhu J.G."/>
            <person name="Ruan X.D."/>
            <person name="Zhao L."/>
            <person name="Wei J.T."/>
            <person name="Ye R.Z."/>
            <person name="Que T.C."/>
            <person name="Du C.H."/>
            <person name="Zhou Y.H."/>
            <person name="Cheng J.X."/>
            <person name="Dai P.F."/>
            <person name="Guo W.B."/>
            <person name="Han X.H."/>
            <person name="Huang E.J."/>
            <person name="Li L.F."/>
            <person name="Wei W."/>
            <person name="Gao Y.C."/>
            <person name="Liu J.Z."/>
            <person name="Shao H.Z."/>
            <person name="Wang X."/>
            <person name="Wang C.C."/>
            <person name="Yang T.C."/>
            <person name="Huo Q.B."/>
            <person name="Li W."/>
            <person name="Chen H.Y."/>
            <person name="Chen S.E."/>
            <person name="Zhou L.G."/>
            <person name="Ni X.B."/>
            <person name="Tian J.H."/>
            <person name="Sheng Y."/>
            <person name="Liu T."/>
            <person name="Pan Y.S."/>
            <person name="Xia L.Y."/>
            <person name="Li J."/>
            <person name="Zhao F."/>
            <person name="Cao W.C."/>
        </authorList>
    </citation>
    <scope>NUCLEOTIDE SEQUENCE [LARGE SCALE GENOMIC DNA]</scope>
    <source>
        <strain evidence="1">HaeL-2018</strain>
    </source>
</reference>
<organism evidence="1 2">
    <name type="scientific">Haemaphysalis longicornis</name>
    <name type="common">Bush tick</name>
    <dbReference type="NCBI Taxonomy" id="44386"/>
    <lineage>
        <taxon>Eukaryota</taxon>
        <taxon>Metazoa</taxon>
        <taxon>Ecdysozoa</taxon>
        <taxon>Arthropoda</taxon>
        <taxon>Chelicerata</taxon>
        <taxon>Arachnida</taxon>
        <taxon>Acari</taxon>
        <taxon>Parasitiformes</taxon>
        <taxon>Ixodida</taxon>
        <taxon>Ixodoidea</taxon>
        <taxon>Ixodidae</taxon>
        <taxon>Haemaphysalinae</taxon>
        <taxon>Haemaphysalis</taxon>
    </lineage>
</organism>
<keyword evidence="2" id="KW-1185">Reference proteome</keyword>
<gene>
    <name evidence="1" type="ORF">HPB48_001762</name>
</gene>